<comment type="caution">
    <text evidence="1">The sequence shown here is derived from an EMBL/GenBank/DDBJ whole genome shotgun (WGS) entry which is preliminary data.</text>
</comment>
<reference evidence="1" key="1">
    <citation type="journal article" date="2023" name="bioRxiv">
        <title>Improved chromosome-level genome assembly for marigold (Tagetes erecta).</title>
        <authorList>
            <person name="Jiang F."/>
            <person name="Yuan L."/>
            <person name="Wang S."/>
            <person name="Wang H."/>
            <person name="Xu D."/>
            <person name="Wang A."/>
            <person name="Fan W."/>
        </authorList>
    </citation>
    <scope>NUCLEOTIDE SEQUENCE</scope>
    <source>
        <strain evidence="1">WSJ</strain>
        <tissue evidence="1">Leaf</tissue>
    </source>
</reference>
<sequence length="144" mass="16838">MYMYIYNNNNVVGKDCVMRDMGTKGMEEIEVVMKRFGDEQSTLLDRFERLSFEVQLNQAILGRSLSEPRVPRYQAQTLPMQPPLKQKVAAGRSHQHYHRGFGFPKALKKLFKPIFGSKKEEQKECVPDQKNFKFMKAFSKSLRI</sequence>
<dbReference type="EMBL" id="JAUHHV010000009">
    <property type="protein sequence ID" value="KAK1413036.1"/>
    <property type="molecule type" value="Genomic_DNA"/>
</dbReference>
<keyword evidence="2" id="KW-1185">Reference proteome</keyword>
<protein>
    <submittedName>
        <fullName evidence="1">Uncharacterized protein</fullName>
    </submittedName>
</protein>
<dbReference type="PANTHER" id="PTHR48196">
    <property type="entry name" value="DUF630 DOMAIN-CONTAINING PROTEIN"/>
    <property type="match status" value="1"/>
</dbReference>
<dbReference type="PANTHER" id="PTHR48196:SF1">
    <property type="entry name" value="DUF630 DOMAIN-CONTAINING PROTEIN"/>
    <property type="match status" value="1"/>
</dbReference>
<gene>
    <name evidence="1" type="ORF">QVD17_34741</name>
</gene>
<dbReference type="Proteomes" id="UP001229421">
    <property type="component" value="Unassembled WGS sequence"/>
</dbReference>
<accession>A0AAD8K2E6</accession>
<evidence type="ECO:0000313" key="2">
    <source>
        <dbReference type="Proteomes" id="UP001229421"/>
    </source>
</evidence>
<name>A0AAD8K2E6_TARER</name>
<proteinExistence type="predicted"/>
<evidence type="ECO:0000313" key="1">
    <source>
        <dbReference type="EMBL" id="KAK1413036.1"/>
    </source>
</evidence>
<dbReference type="AlphaFoldDB" id="A0AAD8K2E6"/>
<organism evidence="1 2">
    <name type="scientific">Tagetes erecta</name>
    <name type="common">African marigold</name>
    <dbReference type="NCBI Taxonomy" id="13708"/>
    <lineage>
        <taxon>Eukaryota</taxon>
        <taxon>Viridiplantae</taxon>
        <taxon>Streptophyta</taxon>
        <taxon>Embryophyta</taxon>
        <taxon>Tracheophyta</taxon>
        <taxon>Spermatophyta</taxon>
        <taxon>Magnoliopsida</taxon>
        <taxon>eudicotyledons</taxon>
        <taxon>Gunneridae</taxon>
        <taxon>Pentapetalae</taxon>
        <taxon>asterids</taxon>
        <taxon>campanulids</taxon>
        <taxon>Asterales</taxon>
        <taxon>Asteraceae</taxon>
        <taxon>Asteroideae</taxon>
        <taxon>Heliantheae alliance</taxon>
        <taxon>Tageteae</taxon>
        <taxon>Tagetes</taxon>
    </lineage>
</organism>